<reference evidence="3" key="1">
    <citation type="submission" date="2019-01" db="EMBL/GenBank/DDBJ databases">
        <title>Sinorhodobacter populi sp. nov. isolated from the symptomatic bark tissue of Populus euramericana canker.</title>
        <authorList>
            <person name="Xu G."/>
        </authorList>
    </citation>
    <scope>NUCLEOTIDE SEQUENCE [LARGE SCALE GENOMIC DNA]</scope>
    <source>
        <strain evidence="3">CGMCC 1.12963</strain>
    </source>
</reference>
<keyword evidence="1" id="KW-1133">Transmembrane helix</keyword>
<dbReference type="GO" id="GO:0005886">
    <property type="term" value="C:plasma membrane"/>
    <property type="evidence" value="ECO:0007669"/>
    <property type="project" value="TreeGrafter"/>
</dbReference>
<feature type="domain" description="GYF" evidence="2">
    <location>
        <begin position="20"/>
        <end position="65"/>
    </location>
</feature>
<dbReference type="InterPro" id="IPR008523">
    <property type="entry name" value="DUF805"/>
</dbReference>
<evidence type="ECO:0000313" key="3">
    <source>
        <dbReference type="EMBL" id="RWR55042.1"/>
    </source>
</evidence>
<dbReference type="EMBL" id="SAVA01000001">
    <property type="protein sequence ID" value="RWR55042.1"/>
    <property type="molecule type" value="Genomic_DNA"/>
</dbReference>
<gene>
    <name evidence="3" type="ORF">EOW66_02975</name>
</gene>
<organism evidence="3 4">
    <name type="scientific">Paenirhodobacter huangdaonensis</name>
    <dbReference type="NCBI Taxonomy" id="2501515"/>
    <lineage>
        <taxon>Bacteria</taxon>
        <taxon>Pseudomonadati</taxon>
        <taxon>Pseudomonadota</taxon>
        <taxon>Alphaproteobacteria</taxon>
        <taxon>Rhodobacterales</taxon>
        <taxon>Rhodobacter group</taxon>
        <taxon>Paenirhodobacter</taxon>
    </lineage>
</organism>
<protein>
    <submittedName>
        <fullName evidence="3">DUF805 domain-containing protein</fullName>
    </submittedName>
</protein>
<keyword evidence="1" id="KW-0812">Transmembrane</keyword>
<name>A0A3S3PHH0_9RHOB</name>
<sequence length="260" mass="27977">MFADDTEFERPERNCMTKDWHYAWQGESHGPVSAETMADLIRAGRLRTDTLVWSDGMTNWEPASAHFDFGAPPPLPAGAPGLGMQRLAPGMSAGTGWTGAGTDGLYPGAPGRSFVEAIKVCFTKYATFKGRASRSEYWWFFLFTTLLGALGGMLEAAMGNDGAAISGLFGLATFLPSLAVTVRRLHDTDRSGWWVGGFYLAMVVFGFVVGIIFAIASQTGDPRNTGLGLLSIFGIAIFAYGIAMLVFMVSRGTRGPNRFG</sequence>
<feature type="transmembrane region" description="Helical" evidence="1">
    <location>
        <begin position="194"/>
        <end position="216"/>
    </location>
</feature>
<accession>A0A3S3PHH0</accession>
<feature type="transmembrane region" description="Helical" evidence="1">
    <location>
        <begin position="163"/>
        <end position="182"/>
    </location>
</feature>
<keyword evidence="1" id="KW-0472">Membrane</keyword>
<reference evidence="3" key="2">
    <citation type="submission" date="2019-01" db="EMBL/GenBank/DDBJ databases">
        <authorList>
            <person name="Li Y."/>
        </authorList>
    </citation>
    <scope>NUCLEOTIDE SEQUENCE [LARGE SCALE GENOMIC DNA]</scope>
    <source>
        <strain evidence="3">CGMCC 1.12963</strain>
    </source>
</reference>
<evidence type="ECO:0000256" key="1">
    <source>
        <dbReference type="SAM" id="Phobius"/>
    </source>
</evidence>
<feature type="transmembrane region" description="Helical" evidence="1">
    <location>
        <begin position="228"/>
        <end position="249"/>
    </location>
</feature>
<dbReference type="Pfam" id="PF05656">
    <property type="entry name" value="DUF805"/>
    <property type="match status" value="1"/>
</dbReference>
<comment type="caution">
    <text evidence="3">The sequence shown here is derived from an EMBL/GenBank/DDBJ whole genome shotgun (WGS) entry which is preliminary data.</text>
</comment>
<dbReference type="Proteomes" id="UP000288071">
    <property type="component" value="Unassembled WGS sequence"/>
</dbReference>
<dbReference type="PANTHER" id="PTHR34980:SF2">
    <property type="entry name" value="INNER MEMBRANE PROTEIN YHAH-RELATED"/>
    <property type="match status" value="1"/>
</dbReference>
<dbReference type="InterPro" id="IPR025640">
    <property type="entry name" value="GYF_2"/>
</dbReference>
<proteinExistence type="predicted"/>
<dbReference type="Pfam" id="PF14237">
    <property type="entry name" value="GYF_2"/>
    <property type="match status" value="1"/>
</dbReference>
<dbReference type="AlphaFoldDB" id="A0A3S3PHH0"/>
<feature type="transmembrane region" description="Helical" evidence="1">
    <location>
        <begin position="137"/>
        <end position="157"/>
    </location>
</feature>
<dbReference type="PANTHER" id="PTHR34980">
    <property type="entry name" value="INNER MEMBRANE PROTEIN-RELATED-RELATED"/>
    <property type="match status" value="1"/>
</dbReference>
<evidence type="ECO:0000313" key="4">
    <source>
        <dbReference type="Proteomes" id="UP000288071"/>
    </source>
</evidence>
<evidence type="ECO:0000259" key="2">
    <source>
        <dbReference type="Pfam" id="PF14237"/>
    </source>
</evidence>
<keyword evidence="4" id="KW-1185">Reference proteome</keyword>